<feature type="region of interest" description="Disordered" evidence="1">
    <location>
        <begin position="43"/>
        <end position="66"/>
    </location>
</feature>
<evidence type="ECO:0000256" key="1">
    <source>
        <dbReference type="SAM" id="MobiDB-lite"/>
    </source>
</evidence>
<proteinExistence type="predicted"/>
<feature type="region of interest" description="Disordered" evidence="1">
    <location>
        <begin position="282"/>
        <end position="302"/>
    </location>
</feature>
<dbReference type="EMBL" id="CP097635">
    <property type="protein sequence ID" value="URI06559.1"/>
    <property type="molecule type" value="Genomic_DNA"/>
</dbReference>
<evidence type="ECO:0000313" key="3">
    <source>
        <dbReference type="Proteomes" id="UP001056201"/>
    </source>
</evidence>
<name>A0ABY4S117_AQUTE</name>
<dbReference type="RefSeq" id="WP_250194821.1">
    <property type="nucleotide sequence ID" value="NZ_CP097635.1"/>
</dbReference>
<accession>A0ABY4S117</accession>
<keyword evidence="3" id="KW-1185">Reference proteome</keyword>
<organism evidence="2 3">
    <name type="scientific">Aquincola tertiaricarbonis</name>
    <dbReference type="NCBI Taxonomy" id="391953"/>
    <lineage>
        <taxon>Bacteria</taxon>
        <taxon>Pseudomonadati</taxon>
        <taxon>Pseudomonadota</taxon>
        <taxon>Betaproteobacteria</taxon>
        <taxon>Burkholderiales</taxon>
        <taxon>Sphaerotilaceae</taxon>
        <taxon>Aquincola</taxon>
    </lineage>
</organism>
<feature type="compositionally biased region" description="Pro residues" evidence="1">
    <location>
        <begin position="46"/>
        <end position="66"/>
    </location>
</feature>
<gene>
    <name evidence="2" type="ORF">MW290_11665</name>
</gene>
<feature type="compositionally biased region" description="Low complexity" evidence="1">
    <location>
        <begin position="284"/>
        <end position="301"/>
    </location>
</feature>
<reference evidence="2" key="1">
    <citation type="submission" date="2022-05" db="EMBL/GenBank/DDBJ databases">
        <title>An RpoN-dependent PEP-CTERM gene is involved in floc formation of an Aquincola tertiaricarbonis strain.</title>
        <authorList>
            <person name="Qiu D."/>
            <person name="Xia M."/>
        </authorList>
    </citation>
    <scope>NUCLEOTIDE SEQUENCE</scope>
    <source>
        <strain evidence="2">RN12</strain>
    </source>
</reference>
<sequence length="334" mass="34466">MQARIVRMQPARPGRWAWAVAGALALAAALGWWAWPAPPVTGAAPPASPPMVAPPRPPAAAPATPALPQPVNPAMPAPTQLAAAAACPLQSLRITEPGAAPRTVCMDATAVQQNGSVRSYLVRAGDSQGWQLRVDTVERALHQVLLQARDGRQLGCQADDCGGQVQLRSRPTGGAGTLELQGLRLAGPGGPVLLHGQLRLPADDQLPGLGCSGPALTLGSADGTQRRFCGQGGAGVEIADDGTWHYRFHDHEGRTLRVSVDTAQRVVAVEWPGAACRGSACSGVSVSTPTSTSSPDTTPDPLAERSFFFGRTVLAGADGQATLVLDGSLHMPAQ</sequence>
<protein>
    <submittedName>
        <fullName evidence="2">Uncharacterized protein</fullName>
    </submittedName>
</protein>
<evidence type="ECO:0000313" key="2">
    <source>
        <dbReference type="EMBL" id="URI06559.1"/>
    </source>
</evidence>
<dbReference type="Proteomes" id="UP001056201">
    <property type="component" value="Chromosome 1"/>
</dbReference>